<accession>A0A4Y7SYK7</accession>
<evidence type="ECO:0000313" key="2">
    <source>
        <dbReference type="Proteomes" id="UP000298030"/>
    </source>
</evidence>
<comment type="caution">
    <text evidence="1">The sequence shown here is derived from an EMBL/GenBank/DDBJ whole genome shotgun (WGS) entry which is preliminary data.</text>
</comment>
<proteinExistence type="predicted"/>
<keyword evidence="2" id="KW-1185">Reference proteome</keyword>
<dbReference type="OrthoDB" id="3116980at2759"/>
<dbReference type="AlphaFoldDB" id="A0A4Y7SYK7"/>
<sequence>MSWQVLRHVRRGSASHLMKLLGEWPEQVDENLAATDALLSLMTAEKLPKEPLQASDYELAKACIMGVQWSMQVSGQNAKRFNKVHQDKTSGMLVTGLEGILLWMDIWARGFRDFAEENEEFLLSSHVLVAHIAATCSQLSCFSRTLGSAMRVLPLAASVVADEAPLFMVDLRVDGYDGGCASIDAMVVYVHDSKEASMAFLRALAAPSAAFDGAAADYFVRLEITRLRMMREACKTSKRSIHFIGHSLTWLTEAYTDFAKAEEPHLVSVLHTQGFLRELLSTIRCIAALLWGKRESPPSHMTPVGGAVCQIIQGAFLSLLLETLAFVQKSSRTSRSEKEVDAQYQKSCRGLAIWVKGFAFYPSVVRAPRYGQQLLEEVAGVLARRCIFLKPARRKTGQSATEKNVKRWPGFAPGHIGRSNGSAPRKFPDTAPQNLVYVLNFVSPPYCTDDAIKKPTVLDLQGRALMGYERTNRLLKDFQAEDDIIIVEGLSLYRADKLHVLARVRVPKDDDGMHPHLAVVGGGFTYQSTIGPIDLEKLVLRDFKRGG</sequence>
<name>A0A4Y7SYK7_COPMI</name>
<gene>
    <name evidence="1" type="ORF">FA13DRAFT_1776779</name>
</gene>
<protein>
    <submittedName>
        <fullName evidence="1">Uncharacterized protein</fullName>
    </submittedName>
</protein>
<organism evidence="1 2">
    <name type="scientific">Coprinellus micaceus</name>
    <name type="common">Glistening ink-cap mushroom</name>
    <name type="synonym">Coprinus micaceus</name>
    <dbReference type="NCBI Taxonomy" id="71717"/>
    <lineage>
        <taxon>Eukaryota</taxon>
        <taxon>Fungi</taxon>
        <taxon>Dikarya</taxon>
        <taxon>Basidiomycota</taxon>
        <taxon>Agaricomycotina</taxon>
        <taxon>Agaricomycetes</taxon>
        <taxon>Agaricomycetidae</taxon>
        <taxon>Agaricales</taxon>
        <taxon>Agaricineae</taxon>
        <taxon>Psathyrellaceae</taxon>
        <taxon>Coprinellus</taxon>
    </lineage>
</organism>
<dbReference type="Proteomes" id="UP000298030">
    <property type="component" value="Unassembled WGS sequence"/>
</dbReference>
<evidence type="ECO:0000313" key="1">
    <source>
        <dbReference type="EMBL" id="TEB26714.1"/>
    </source>
</evidence>
<reference evidence="1 2" key="1">
    <citation type="journal article" date="2019" name="Nat. Ecol. Evol.">
        <title>Megaphylogeny resolves global patterns of mushroom evolution.</title>
        <authorList>
            <person name="Varga T."/>
            <person name="Krizsan K."/>
            <person name="Foldi C."/>
            <person name="Dima B."/>
            <person name="Sanchez-Garcia M."/>
            <person name="Sanchez-Ramirez S."/>
            <person name="Szollosi G.J."/>
            <person name="Szarkandi J.G."/>
            <person name="Papp V."/>
            <person name="Albert L."/>
            <person name="Andreopoulos W."/>
            <person name="Angelini C."/>
            <person name="Antonin V."/>
            <person name="Barry K.W."/>
            <person name="Bougher N.L."/>
            <person name="Buchanan P."/>
            <person name="Buyck B."/>
            <person name="Bense V."/>
            <person name="Catcheside P."/>
            <person name="Chovatia M."/>
            <person name="Cooper J."/>
            <person name="Damon W."/>
            <person name="Desjardin D."/>
            <person name="Finy P."/>
            <person name="Geml J."/>
            <person name="Haridas S."/>
            <person name="Hughes K."/>
            <person name="Justo A."/>
            <person name="Karasinski D."/>
            <person name="Kautmanova I."/>
            <person name="Kiss B."/>
            <person name="Kocsube S."/>
            <person name="Kotiranta H."/>
            <person name="LaButti K.M."/>
            <person name="Lechner B.E."/>
            <person name="Liimatainen K."/>
            <person name="Lipzen A."/>
            <person name="Lukacs Z."/>
            <person name="Mihaltcheva S."/>
            <person name="Morgado L.N."/>
            <person name="Niskanen T."/>
            <person name="Noordeloos M.E."/>
            <person name="Ohm R.A."/>
            <person name="Ortiz-Santana B."/>
            <person name="Ovrebo C."/>
            <person name="Racz N."/>
            <person name="Riley R."/>
            <person name="Savchenko A."/>
            <person name="Shiryaev A."/>
            <person name="Soop K."/>
            <person name="Spirin V."/>
            <person name="Szebenyi C."/>
            <person name="Tomsovsky M."/>
            <person name="Tulloss R.E."/>
            <person name="Uehling J."/>
            <person name="Grigoriev I.V."/>
            <person name="Vagvolgyi C."/>
            <person name="Papp T."/>
            <person name="Martin F.M."/>
            <person name="Miettinen O."/>
            <person name="Hibbett D.S."/>
            <person name="Nagy L.G."/>
        </authorList>
    </citation>
    <scope>NUCLEOTIDE SEQUENCE [LARGE SCALE GENOMIC DNA]</scope>
    <source>
        <strain evidence="1 2">FP101781</strain>
    </source>
</reference>
<dbReference type="EMBL" id="QPFP01000046">
    <property type="protein sequence ID" value="TEB26714.1"/>
    <property type="molecule type" value="Genomic_DNA"/>
</dbReference>